<evidence type="ECO:0008006" key="4">
    <source>
        <dbReference type="Google" id="ProtNLM"/>
    </source>
</evidence>
<feature type="transmembrane region" description="Helical" evidence="1">
    <location>
        <begin position="30"/>
        <end position="50"/>
    </location>
</feature>
<keyword evidence="1" id="KW-0472">Membrane</keyword>
<dbReference type="EMBL" id="JBHSQH010000001">
    <property type="protein sequence ID" value="MFC5971818.1"/>
    <property type="molecule type" value="Genomic_DNA"/>
</dbReference>
<evidence type="ECO:0000313" key="2">
    <source>
        <dbReference type="EMBL" id="MFC5971818.1"/>
    </source>
</evidence>
<dbReference type="AlphaFoldDB" id="A0ABD5RNB2"/>
<name>A0ABD5RNB2_9EURY</name>
<reference evidence="2 3" key="1">
    <citation type="journal article" date="2019" name="Int. J. Syst. Evol. Microbiol.">
        <title>The Global Catalogue of Microorganisms (GCM) 10K type strain sequencing project: providing services to taxonomists for standard genome sequencing and annotation.</title>
        <authorList>
            <consortium name="The Broad Institute Genomics Platform"/>
            <consortium name="The Broad Institute Genome Sequencing Center for Infectious Disease"/>
            <person name="Wu L."/>
            <person name="Ma J."/>
        </authorList>
    </citation>
    <scope>NUCLEOTIDE SEQUENCE [LARGE SCALE GENOMIC DNA]</scope>
    <source>
        <strain evidence="2 3">CGMCC 1.12543</strain>
    </source>
</reference>
<comment type="caution">
    <text evidence="2">The sequence shown here is derived from an EMBL/GenBank/DDBJ whole genome shotgun (WGS) entry which is preliminary data.</text>
</comment>
<keyword evidence="3" id="KW-1185">Reference proteome</keyword>
<proteinExistence type="predicted"/>
<dbReference type="RefSeq" id="WP_247414703.1">
    <property type="nucleotide sequence ID" value="NZ_JALLGW010000001.1"/>
</dbReference>
<feature type="transmembrane region" description="Helical" evidence="1">
    <location>
        <begin position="6"/>
        <end position="23"/>
    </location>
</feature>
<accession>A0ABD5RNB2</accession>
<dbReference type="Proteomes" id="UP001596099">
    <property type="component" value="Unassembled WGS sequence"/>
</dbReference>
<sequence>MESSEHAVIGAVVSAVGVCFLRGRSLSTRLALFAYGLLLSVFIDLDHFVWARVQTGDWSHFTRAVTNPKWAFTEQDDVFEGASIDFERLLSHMVIGGLSTAALWFASPAVAVYNAVVVYFHVLADMLREAELA</sequence>
<gene>
    <name evidence="2" type="ORF">ACFPYI_10785</name>
</gene>
<protein>
    <recommendedName>
        <fullName evidence="4">DUF2585 family protein</fullName>
    </recommendedName>
</protein>
<keyword evidence="1" id="KW-1133">Transmembrane helix</keyword>
<evidence type="ECO:0000313" key="3">
    <source>
        <dbReference type="Proteomes" id="UP001596099"/>
    </source>
</evidence>
<organism evidence="2 3">
    <name type="scientific">Halomarina salina</name>
    <dbReference type="NCBI Taxonomy" id="1872699"/>
    <lineage>
        <taxon>Archaea</taxon>
        <taxon>Methanobacteriati</taxon>
        <taxon>Methanobacteriota</taxon>
        <taxon>Stenosarchaea group</taxon>
        <taxon>Halobacteria</taxon>
        <taxon>Halobacteriales</taxon>
        <taxon>Natronomonadaceae</taxon>
        <taxon>Halomarina</taxon>
    </lineage>
</organism>
<keyword evidence="1" id="KW-0812">Transmembrane</keyword>
<feature type="transmembrane region" description="Helical" evidence="1">
    <location>
        <begin position="101"/>
        <end position="124"/>
    </location>
</feature>
<evidence type="ECO:0000256" key="1">
    <source>
        <dbReference type="SAM" id="Phobius"/>
    </source>
</evidence>